<evidence type="ECO:0000256" key="1">
    <source>
        <dbReference type="SAM" id="Phobius"/>
    </source>
</evidence>
<dbReference type="AlphaFoldDB" id="A0A518ICR6"/>
<keyword evidence="1" id="KW-0472">Membrane</keyword>
<feature type="transmembrane region" description="Helical" evidence="1">
    <location>
        <begin position="132"/>
        <end position="152"/>
    </location>
</feature>
<feature type="transmembrane region" description="Helical" evidence="1">
    <location>
        <begin position="100"/>
        <end position="120"/>
    </location>
</feature>
<accession>A0A518ICR6</accession>
<feature type="transmembrane region" description="Helical" evidence="1">
    <location>
        <begin position="173"/>
        <end position="195"/>
    </location>
</feature>
<protein>
    <submittedName>
        <fullName evidence="2">Uncharacterized protein</fullName>
    </submittedName>
</protein>
<dbReference type="Proteomes" id="UP000318313">
    <property type="component" value="Chromosome"/>
</dbReference>
<gene>
    <name evidence="2" type="ORF">Enr17x_29360</name>
</gene>
<proteinExistence type="predicted"/>
<reference evidence="2 3" key="1">
    <citation type="submission" date="2019-03" db="EMBL/GenBank/DDBJ databases">
        <title>Deep-cultivation of Planctomycetes and their phenomic and genomic characterization uncovers novel biology.</title>
        <authorList>
            <person name="Wiegand S."/>
            <person name="Jogler M."/>
            <person name="Boedeker C."/>
            <person name="Pinto D."/>
            <person name="Vollmers J."/>
            <person name="Rivas-Marin E."/>
            <person name="Kohn T."/>
            <person name="Peeters S.H."/>
            <person name="Heuer A."/>
            <person name="Rast P."/>
            <person name="Oberbeckmann S."/>
            <person name="Bunk B."/>
            <person name="Jeske O."/>
            <person name="Meyerdierks A."/>
            <person name="Storesund J.E."/>
            <person name="Kallscheuer N."/>
            <person name="Luecker S."/>
            <person name="Lage O.M."/>
            <person name="Pohl T."/>
            <person name="Merkel B.J."/>
            <person name="Hornburger P."/>
            <person name="Mueller R.-W."/>
            <person name="Bruemmer F."/>
            <person name="Labrenz M."/>
            <person name="Spormann A.M."/>
            <person name="Op den Camp H."/>
            <person name="Overmann J."/>
            <person name="Amann R."/>
            <person name="Jetten M.S.M."/>
            <person name="Mascher T."/>
            <person name="Medema M.H."/>
            <person name="Devos D.P."/>
            <person name="Kaster A.-K."/>
            <person name="Ovreas L."/>
            <person name="Rohde M."/>
            <person name="Galperin M.Y."/>
            <person name="Jogler C."/>
        </authorList>
    </citation>
    <scope>NUCLEOTIDE SEQUENCE [LARGE SCALE GENOMIC DNA]</scope>
    <source>
        <strain evidence="2 3">Enr17</strain>
    </source>
</reference>
<evidence type="ECO:0000313" key="2">
    <source>
        <dbReference type="EMBL" id="QDV50891.1"/>
    </source>
</evidence>
<keyword evidence="1" id="KW-0812">Transmembrane</keyword>
<keyword evidence="1" id="KW-1133">Transmembrane helix</keyword>
<feature type="transmembrane region" description="Helical" evidence="1">
    <location>
        <begin position="59"/>
        <end position="80"/>
    </location>
</feature>
<keyword evidence="3" id="KW-1185">Reference proteome</keyword>
<dbReference type="EMBL" id="CP037452">
    <property type="protein sequence ID" value="QDV50891.1"/>
    <property type="molecule type" value="Genomic_DNA"/>
</dbReference>
<feature type="transmembrane region" description="Helical" evidence="1">
    <location>
        <begin position="31"/>
        <end position="53"/>
    </location>
</feature>
<sequence length="323" mass="35736">MGFYEKIHDNLKKNDDGMFELNHALKPKPSILLVVCSVITFGACLVLISASIAAMVAVTWNPCSLIGGAILLPIPVVLSFHQFRGTFHANESAALTSAKILFAVGGFSLFCFGVTLSNLLFDPLGIPWGSYLIPPLLFGMVALVFGWFNLRWSRQMKSSYSQNSDSVDKPRFLLRDLLAGLIAIIAVTLMTIYFIQSTLPQYAENVPANRVPCRIPATASNVSYCQGGRGTIACEFTIDEAAFIKWVDTGIGSFESQAAAVSLQPITAPFSIRRYNNLSSDLNGSDYVTILEGLYYRWRKEDRGVYAAFDRSSNRAYYYAHYH</sequence>
<evidence type="ECO:0000313" key="3">
    <source>
        <dbReference type="Proteomes" id="UP000318313"/>
    </source>
</evidence>
<dbReference type="KEGG" id="gfm:Enr17x_29360"/>
<organism evidence="2 3">
    <name type="scientific">Gimesia fumaroli</name>
    <dbReference type="NCBI Taxonomy" id="2527976"/>
    <lineage>
        <taxon>Bacteria</taxon>
        <taxon>Pseudomonadati</taxon>
        <taxon>Planctomycetota</taxon>
        <taxon>Planctomycetia</taxon>
        <taxon>Planctomycetales</taxon>
        <taxon>Planctomycetaceae</taxon>
        <taxon>Gimesia</taxon>
    </lineage>
</organism>
<name>A0A518ICR6_9PLAN</name>